<dbReference type="CDD" id="cd16028">
    <property type="entry name" value="PMH"/>
    <property type="match status" value="1"/>
</dbReference>
<protein>
    <submittedName>
        <fullName evidence="4">Alkaline phosphatase family protein</fullName>
    </submittedName>
</protein>
<dbReference type="PANTHER" id="PTHR45953:SF1">
    <property type="entry name" value="IDURONATE 2-SULFATASE"/>
    <property type="match status" value="1"/>
</dbReference>
<evidence type="ECO:0000313" key="5">
    <source>
        <dbReference type="Proteomes" id="UP001060336"/>
    </source>
</evidence>
<dbReference type="AlphaFoldDB" id="A0A9J7AQU6"/>
<keyword evidence="2" id="KW-0378">Hydrolase</keyword>
<evidence type="ECO:0000313" key="4">
    <source>
        <dbReference type="EMBL" id="UUX49550.1"/>
    </source>
</evidence>
<proteinExistence type="predicted"/>
<dbReference type="InterPro" id="IPR017850">
    <property type="entry name" value="Alkaline_phosphatase_core_sf"/>
</dbReference>
<sequence>MTGPGNILLITADQWRADCLSALGHPAVKTPNIDALAADGVLFERHYCQAAPCSPARASLYTGLYQMNHRVCRNGTPLDARFTNIALEGRRAGYGPALFGYTDQSFDPRALAAGDPRLTTYEEVLPGFERIERFDEQAADWLQWLEGAGEDVSDGLAGVYGSVSKPFTRADLTPRFKAEHTETGFITESFLDFLGRQEADTPWFAHLSFIRPHPPFSVPEPYNSMVPDELVELPVRAASPDAEGEIHPFVRYVLEQVKSKSFVPGGGERPVIDWSDDEIRALMAVYYGMIAEVDAQLGRLIEGLKRNGAYENTLIVLTSDHGEMMGEHHLFGKLGYFEGSYHIPLIVRAPGAGVARGTRVTKFTESIDIAPTLAEWSGIDVPLQYDGRSLLPFLRGEAPADWRDAAHWEFDFREVVSGKPEGALGLKLDQCQLAVHRGERFKYVHFAALPPLLFDLEADPGELVNLSGNPDYAAEELAAARSMLSWRQAMSERTLTGIEITSGGPVARPFADRY</sequence>
<dbReference type="KEGG" id="naci:NUH88_19390"/>
<evidence type="ECO:0000256" key="2">
    <source>
        <dbReference type="ARBA" id="ARBA00022801"/>
    </source>
</evidence>
<dbReference type="EMBL" id="CP102480">
    <property type="protein sequence ID" value="UUX49550.1"/>
    <property type="molecule type" value="Genomic_DNA"/>
</dbReference>
<dbReference type="RefSeq" id="WP_257768288.1">
    <property type="nucleotide sequence ID" value="NZ_CP102480.1"/>
</dbReference>
<dbReference type="GO" id="GO:0046872">
    <property type="term" value="F:metal ion binding"/>
    <property type="evidence" value="ECO:0007669"/>
    <property type="project" value="UniProtKB-KW"/>
</dbReference>
<accession>A0A9J7AQU6</accession>
<name>A0A9J7AQU6_9PROT</name>
<gene>
    <name evidence="4" type="ORF">NUH88_19390</name>
</gene>
<dbReference type="GO" id="GO:0005737">
    <property type="term" value="C:cytoplasm"/>
    <property type="evidence" value="ECO:0007669"/>
    <property type="project" value="TreeGrafter"/>
</dbReference>
<evidence type="ECO:0000256" key="1">
    <source>
        <dbReference type="ARBA" id="ARBA00022723"/>
    </source>
</evidence>
<dbReference type="Gene3D" id="3.40.720.10">
    <property type="entry name" value="Alkaline Phosphatase, subunit A"/>
    <property type="match status" value="1"/>
</dbReference>
<keyword evidence="5" id="KW-1185">Reference proteome</keyword>
<evidence type="ECO:0000259" key="3">
    <source>
        <dbReference type="Pfam" id="PF00884"/>
    </source>
</evidence>
<dbReference type="PANTHER" id="PTHR45953">
    <property type="entry name" value="IDURONATE 2-SULFATASE"/>
    <property type="match status" value="1"/>
</dbReference>
<dbReference type="Pfam" id="PF00884">
    <property type="entry name" value="Sulfatase"/>
    <property type="match status" value="1"/>
</dbReference>
<dbReference type="InterPro" id="IPR000917">
    <property type="entry name" value="Sulfatase_N"/>
</dbReference>
<reference evidence="4" key="1">
    <citation type="submission" date="2022-08" db="EMBL/GenBank/DDBJ databases">
        <title>Nisaea acidiphila sp. nov., isolated from a marine algal debris and emended description of the genus Nisaea Urios et al. 2008.</title>
        <authorList>
            <person name="Kwon K."/>
        </authorList>
    </citation>
    <scope>NUCLEOTIDE SEQUENCE</scope>
    <source>
        <strain evidence="4">MEBiC11861</strain>
    </source>
</reference>
<keyword evidence="1" id="KW-0479">Metal-binding</keyword>
<feature type="domain" description="Sulfatase N-terminal" evidence="3">
    <location>
        <begin position="6"/>
        <end position="379"/>
    </location>
</feature>
<dbReference type="Proteomes" id="UP001060336">
    <property type="component" value="Chromosome"/>
</dbReference>
<organism evidence="4 5">
    <name type="scientific">Nisaea acidiphila</name>
    <dbReference type="NCBI Taxonomy" id="1862145"/>
    <lineage>
        <taxon>Bacteria</taxon>
        <taxon>Pseudomonadati</taxon>
        <taxon>Pseudomonadota</taxon>
        <taxon>Alphaproteobacteria</taxon>
        <taxon>Rhodospirillales</taxon>
        <taxon>Thalassobaculaceae</taxon>
        <taxon>Nisaea</taxon>
    </lineage>
</organism>
<dbReference type="GO" id="GO:0008484">
    <property type="term" value="F:sulfuric ester hydrolase activity"/>
    <property type="evidence" value="ECO:0007669"/>
    <property type="project" value="TreeGrafter"/>
</dbReference>
<dbReference type="SUPFAM" id="SSF53649">
    <property type="entry name" value="Alkaline phosphatase-like"/>
    <property type="match status" value="1"/>
</dbReference>